<dbReference type="GO" id="GO:0030866">
    <property type="term" value="P:cortical actin cytoskeleton organization"/>
    <property type="evidence" value="ECO:0007669"/>
    <property type="project" value="TreeGrafter"/>
</dbReference>
<proteinExistence type="inferred from homology"/>
<gene>
    <name evidence="3" type="ORF">PXEA_LOCUS15580</name>
</gene>
<evidence type="ECO:0000313" key="3">
    <source>
        <dbReference type="EMBL" id="VEL22140.1"/>
    </source>
</evidence>
<dbReference type="GO" id="GO:0005829">
    <property type="term" value="C:cytosol"/>
    <property type="evidence" value="ECO:0007669"/>
    <property type="project" value="TreeGrafter"/>
</dbReference>
<accession>A0A3S5CMZ5</accession>
<dbReference type="AlphaFoldDB" id="A0A3S5CMZ5"/>
<comment type="caution">
    <text evidence="3">The sequence shown here is derived from an EMBL/GenBank/DDBJ whole genome shotgun (WGS) entry which is preliminary data.</text>
</comment>
<dbReference type="Proteomes" id="UP000784294">
    <property type="component" value="Unassembled WGS sequence"/>
</dbReference>
<dbReference type="SUPFAM" id="SSF101447">
    <property type="entry name" value="Formin homology 2 domain (FH2 domain)"/>
    <property type="match status" value="1"/>
</dbReference>
<evidence type="ECO:0000256" key="1">
    <source>
        <dbReference type="ARBA" id="ARBA00023449"/>
    </source>
</evidence>
<sequence length="125" mass="14665">MASLSLRKSEKFRSLLEIVLAFGNYMNSSRRGMSYGFRIQSLEQLSETKSLDKRWTLLHFFSDEVELKFPHLLDFYEEFEGITAASKDLLFIDHQILYWFKKVTRLSYIPPKLSVVMPTLESSTV</sequence>
<dbReference type="InterPro" id="IPR043592">
    <property type="entry name" value="FMNL_animal"/>
</dbReference>
<dbReference type="Gene3D" id="1.20.58.2220">
    <property type="entry name" value="Formin, FH2 domain"/>
    <property type="match status" value="1"/>
</dbReference>
<dbReference type="InterPro" id="IPR042201">
    <property type="entry name" value="FH2_Formin_sf"/>
</dbReference>
<comment type="similarity">
    <text evidence="1">Belongs to the formin homology family.</text>
</comment>
<dbReference type="PANTHER" id="PTHR45857:SF4">
    <property type="entry name" value="FORMIN-LIKE PROTEIN"/>
    <property type="match status" value="1"/>
</dbReference>
<dbReference type="OrthoDB" id="1668162at2759"/>
<dbReference type="GO" id="GO:0008360">
    <property type="term" value="P:regulation of cell shape"/>
    <property type="evidence" value="ECO:0007669"/>
    <property type="project" value="TreeGrafter"/>
</dbReference>
<organism evidence="3 4">
    <name type="scientific">Protopolystoma xenopodis</name>
    <dbReference type="NCBI Taxonomy" id="117903"/>
    <lineage>
        <taxon>Eukaryota</taxon>
        <taxon>Metazoa</taxon>
        <taxon>Spiralia</taxon>
        <taxon>Lophotrochozoa</taxon>
        <taxon>Platyhelminthes</taxon>
        <taxon>Monogenea</taxon>
        <taxon>Polyopisthocotylea</taxon>
        <taxon>Polystomatidea</taxon>
        <taxon>Polystomatidae</taxon>
        <taxon>Protopolystoma</taxon>
    </lineage>
</organism>
<name>A0A3S5CMZ5_9PLAT</name>
<dbReference type="EMBL" id="CAAALY010054867">
    <property type="protein sequence ID" value="VEL22140.1"/>
    <property type="molecule type" value="Genomic_DNA"/>
</dbReference>
<keyword evidence="4" id="KW-1185">Reference proteome</keyword>
<reference evidence="3" key="1">
    <citation type="submission" date="2018-11" db="EMBL/GenBank/DDBJ databases">
        <authorList>
            <consortium name="Pathogen Informatics"/>
        </authorList>
    </citation>
    <scope>NUCLEOTIDE SEQUENCE</scope>
</reference>
<evidence type="ECO:0000259" key="2">
    <source>
        <dbReference type="PROSITE" id="PS51444"/>
    </source>
</evidence>
<dbReference type="GO" id="GO:0016477">
    <property type="term" value="P:cell migration"/>
    <property type="evidence" value="ECO:0007669"/>
    <property type="project" value="TreeGrafter"/>
</dbReference>
<dbReference type="InterPro" id="IPR015425">
    <property type="entry name" value="FH2_Formin"/>
</dbReference>
<evidence type="ECO:0000313" key="4">
    <source>
        <dbReference type="Proteomes" id="UP000784294"/>
    </source>
</evidence>
<dbReference type="PANTHER" id="PTHR45857">
    <property type="entry name" value="FORMIN-LIKE PROTEIN"/>
    <property type="match status" value="1"/>
</dbReference>
<feature type="domain" description="FH2" evidence="2">
    <location>
        <begin position="1"/>
        <end position="125"/>
    </location>
</feature>
<dbReference type="GO" id="GO:0051015">
    <property type="term" value="F:actin filament binding"/>
    <property type="evidence" value="ECO:0007669"/>
    <property type="project" value="TreeGrafter"/>
</dbReference>
<dbReference type="PROSITE" id="PS51444">
    <property type="entry name" value="FH2"/>
    <property type="match status" value="1"/>
</dbReference>
<dbReference type="Pfam" id="PF02181">
    <property type="entry name" value="FH2"/>
    <property type="match status" value="1"/>
</dbReference>
<protein>
    <recommendedName>
        <fullName evidence="2">FH2 domain-containing protein</fullName>
    </recommendedName>
</protein>